<sequence>MIFGKKTNKYNGINIMGMEFLLKENMERTERLDLGGESVYSKKSTKFVVLRNLAYS</sequence>
<name>A0A0B0NNM4_GOSAR</name>
<evidence type="ECO:0000313" key="2">
    <source>
        <dbReference type="Proteomes" id="UP000032142"/>
    </source>
</evidence>
<keyword evidence="2" id="KW-1185">Reference proteome</keyword>
<evidence type="ECO:0000313" key="1">
    <source>
        <dbReference type="EMBL" id="KHG13384.1"/>
    </source>
</evidence>
<accession>A0A0B0NNM4</accession>
<gene>
    <name evidence="1" type="ORF">F383_19641</name>
</gene>
<protein>
    <submittedName>
        <fullName evidence="1">Uncharacterized protein</fullName>
    </submittedName>
</protein>
<organism evidence="1 2">
    <name type="scientific">Gossypium arboreum</name>
    <name type="common">Tree cotton</name>
    <name type="synonym">Gossypium nanking</name>
    <dbReference type="NCBI Taxonomy" id="29729"/>
    <lineage>
        <taxon>Eukaryota</taxon>
        <taxon>Viridiplantae</taxon>
        <taxon>Streptophyta</taxon>
        <taxon>Embryophyta</taxon>
        <taxon>Tracheophyta</taxon>
        <taxon>Spermatophyta</taxon>
        <taxon>Magnoliopsida</taxon>
        <taxon>eudicotyledons</taxon>
        <taxon>Gunneridae</taxon>
        <taxon>Pentapetalae</taxon>
        <taxon>rosids</taxon>
        <taxon>malvids</taxon>
        <taxon>Malvales</taxon>
        <taxon>Malvaceae</taxon>
        <taxon>Malvoideae</taxon>
        <taxon>Gossypium</taxon>
    </lineage>
</organism>
<dbReference type="Proteomes" id="UP000032142">
    <property type="component" value="Unassembled WGS sequence"/>
</dbReference>
<proteinExistence type="predicted"/>
<reference evidence="2" key="1">
    <citation type="submission" date="2014-09" db="EMBL/GenBank/DDBJ databases">
        <authorList>
            <person name="Mudge J."/>
            <person name="Ramaraj T."/>
            <person name="Lindquist I.E."/>
            <person name="Bharti A.K."/>
            <person name="Sundararajan A."/>
            <person name="Cameron C.T."/>
            <person name="Woodward J.E."/>
            <person name="May G.D."/>
            <person name="Brubaker C."/>
            <person name="Broadhvest J."/>
            <person name="Wilkins T.A."/>
        </authorList>
    </citation>
    <scope>NUCLEOTIDE SEQUENCE</scope>
    <source>
        <strain evidence="2">cv. AKA8401</strain>
    </source>
</reference>
<dbReference type="EMBL" id="KN399450">
    <property type="protein sequence ID" value="KHG13384.1"/>
    <property type="molecule type" value="Genomic_DNA"/>
</dbReference>
<dbReference type="AlphaFoldDB" id="A0A0B0NNM4"/>